<comment type="subcellular location">
    <subcellularLocation>
        <location evidence="1 14">Cytoplasm</location>
    </subcellularLocation>
</comment>
<comment type="cofactor">
    <cofactor evidence="14">
        <name>[4Fe-4S] cluster</name>
        <dbReference type="ChEBI" id="CHEBI:49883"/>
    </cofactor>
    <text evidence="14">Binds 1 [4Fe-4S] cluster. The cluster is coordinated with 3 cysteines and an exchangeable S-adenosyl-L-methionine.</text>
</comment>
<dbReference type="FunFam" id="3.20.20.70:FF:000014">
    <property type="entry name" value="Probable dual-specificity RNA methyltransferase RlmN"/>
    <property type="match status" value="1"/>
</dbReference>
<keyword evidence="7 14" id="KW-0808">Transferase</keyword>
<keyword evidence="11 14" id="KW-0408">Iron</keyword>
<keyword evidence="10 14" id="KW-0479">Metal-binding</keyword>
<comment type="catalytic activity">
    <reaction evidence="14">
        <text>adenosine(37) in tRNA + 2 reduced [2Fe-2S]-[ferredoxin] + 2 S-adenosyl-L-methionine = 2-methyladenosine(37) in tRNA + 5'-deoxyadenosine + L-methionine + 2 oxidized [2Fe-2S]-[ferredoxin] + S-adenosyl-L-homocysteine</text>
        <dbReference type="Rhea" id="RHEA:43332"/>
        <dbReference type="Rhea" id="RHEA-COMP:10000"/>
        <dbReference type="Rhea" id="RHEA-COMP:10001"/>
        <dbReference type="Rhea" id="RHEA-COMP:10162"/>
        <dbReference type="Rhea" id="RHEA-COMP:10485"/>
        <dbReference type="ChEBI" id="CHEBI:17319"/>
        <dbReference type="ChEBI" id="CHEBI:33737"/>
        <dbReference type="ChEBI" id="CHEBI:33738"/>
        <dbReference type="ChEBI" id="CHEBI:57844"/>
        <dbReference type="ChEBI" id="CHEBI:57856"/>
        <dbReference type="ChEBI" id="CHEBI:59789"/>
        <dbReference type="ChEBI" id="CHEBI:74411"/>
        <dbReference type="ChEBI" id="CHEBI:74497"/>
        <dbReference type="EC" id="2.1.1.192"/>
    </reaction>
</comment>
<evidence type="ECO:0000256" key="8">
    <source>
        <dbReference type="ARBA" id="ARBA00022691"/>
    </source>
</evidence>
<keyword evidence="6 14" id="KW-0489">Methyltransferase</keyword>
<feature type="active site" description="Proton acceptor" evidence="14">
    <location>
        <position position="91"/>
    </location>
</feature>
<keyword evidence="3 14" id="KW-0004">4Fe-4S</keyword>
<dbReference type="GO" id="GO:0070040">
    <property type="term" value="F:rRNA (adenine(2503)-C2-)-methyltransferase activity"/>
    <property type="evidence" value="ECO:0007669"/>
    <property type="project" value="UniProtKB-UniRule"/>
</dbReference>
<reference evidence="16 17" key="1">
    <citation type="journal article" date="2014" name="Mol. Biol. Evol.">
        <title>Massive expansion of Ubiquitination-related gene families within the Chlamydiae.</title>
        <authorList>
            <person name="Domman D."/>
            <person name="Collingro A."/>
            <person name="Lagkouvardos I."/>
            <person name="Gehre L."/>
            <person name="Weinmaier T."/>
            <person name="Rattei T."/>
            <person name="Subtil A."/>
            <person name="Horn M."/>
        </authorList>
    </citation>
    <scope>NUCLEOTIDE SEQUENCE [LARGE SCALE GENOMIC DNA]</scope>
    <source>
        <strain evidence="16 17">OEW1</strain>
    </source>
</reference>
<dbReference type="InterPro" id="IPR013785">
    <property type="entry name" value="Aldolase_TIM"/>
</dbReference>
<dbReference type="EC" id="2.1.1.192" evidence="14"/>
<keyword evidence="5 14" id="KW-0698">rRNA processing</keyword>
<dbReference type="InterPro" id="IPR040072">
    <property type="entry name" value="Methyltransferase_A"/>
</dbReference>
<dbReference type="SFLD" id="SFLDS00029">
    <property type="entry name" value="Radical_SAM"/>
    <property type="match status" value="1"/>
</dbReference>
<dbReference type="HAMAP" id="MF_01849">
    <property type="entry name" value="RNA_methyltr_RlmN"/>
    <property type="match status" value="1"/>
</dbReference>
<dbReference type="Pfam" id="PF04055">
    <property type="entry name" value="Radical_SAM"/>
    <property type="match status" value="1"/>
</dbReference>
<evidence type="ECO:0000256" key="14">
    <source>
        <dbReference type="HAMAP-Rule" id="MF_01849"/>
    </source>
</evidence>
<dbReference type="Pfam" id="PF21016">
    <property type="entry name" value="RlmN_N"/>
    <property type="match status" value="1"/>
</dbReference>
<dbReference type="SFLD" id="SFLDG01062">
    <property type="entry name" value="methyltransferase_(Class_A)"/>
    <property type="match status" value="1"/>
</dbReference>
<comment type="caution">
    <text evidence="16">The sequence shown here is derived from an EMBL/GenBank/DDBJ whole genome shotgun (WGS) entry which is preliminary data.</text>
</comment>
<keyword evidence="8 14" id="KW-0949">S-adenosyl-L-methionine</keyword>
<evidence type="ECO:0000256" key="1">
    <source>
        <dbReference type="ARBA" id="ARBA00004496"/>
    </source>
</evidence>
<keyword evidence="13 14" id="KW-1015">Disulfide bond</keyword>
<dbReference type="InterPro" id="IPR058240">
    <property type="entry name" value="rSAM_sf"/>
</dbReference>
<dbReference type="NCBIfam" id="TIGR00048">
    <property type="entry name" value="rRNA_mod_RlmN"/>
    <property type="match status" value="1"/>
</dbReference>
<dbReference type="PANTHER" id="PTHR30544">
    <property type="entry name" value="23S RRNA METHYLTRANSFERASE"/>
    <property type="match status" value="1"/>
</dbReference>
<feature type="domain" description="Radical SAM core" evidence="15">
    <location>
        <begin position="97"/>
        <end position="330"/>
    </location>
</feature>
<evidence type="ECO:0000256" key="6">
    <source>
        <dbReference type="ARBA" id="ARBA00022603"/>
    </source>
</evidence>
<dbReference type="RefSeq" id="WP_006340971.1">
    <property type="nucleotide sequence ID" value="NZ_BAWW01000005.1"/>
</dbReference>
<dbReference type="PATRIC" id="fig|83552.4.peg.712"/>
<feature type="binding site" evidence="14">
    <location>
        <begin position="161"/>
        <end position="162"/>
    </location>
    <ligand>
        <name>S-adenosyl-L-methionine</name>
        <dbReference type="ChEBI" id="CHEBI:59789"/>
    </ligand>
</feature>
<dbReference type="GO" id="GO:0070475">
    <property type="term" value="P:rRNA base methylation"/>
    <property type="evidence" value="ECO:0007669"/>
    <property type="project" value="UniProtKB-UniRule"/>
</dbReference>
<dbReference type="InterPro" id="IPR004383">
    <property type="entry name" value="rRNA_lsu_MTrfase_RlmN/Cfr"/>
</dbReference>
<feature type="active site" description="S-methylcysteine intermediate" evidence="14">
    <location>
        <position position="336"/>
    </location>
</feature>
<feature type="binding site" evidence="14">
    <location>
        <begin position="216"/>
        <end position="218"/>
    </location>
    <ligand>
        <name>S-adenosyl-L-methionine</name>
        <dbReference type="ChEBI" id="CHEBI:59789"/>
    </ligand>
</feature>
<feature type="binding site" evidence="14">
    <location>
        <position position="111"/>
    </location>
    <ligand>
        <name>[4Fe-4S] cluster</name>
        <dbReference type="ChEBI" id="CHEBI:49883"/>
        <note>4Fe-4S-S-AdoMet</note>
    </ligand>
</feature>
<name>A0A0C1CAZ6_9BACT</name>
<evidence type="ECO:0000313" key="16">
    <source>
        <dbReference type="EMBL" id="KIA78105.1"/>
    </source>
</evidence>
<dbReference type="Gene3D" id="1.10.150.530">
    <property type="match status" value="1"/>
</dbReference>
<dbReference type="GO" id="GO:0000049">
    <property type="term" value="F:tRNA binding"/>
    <property type="evidence" value="ECO:0007669"/>
    <property type="project" value="UniProtKB-UniRule"/>
</dbReference>
<comment type="caution">
    <text evidence="14">Lacks conserved residue(s) required for the propagation of feature annotation.</text>
</comment>
<evidence type="ECO:0000256" key="9">
    <source>
        <dbReference type="ARBA" id="ARBA00022694"/>
    </source>
</evidence>
<dbReference type="InterPro" id="IPR006638">
    <property type="entry name" value="Elp3/MiaA/NifB-like_rSAM"/>
</dbReference>
<dbReference type="GO" id="GO:0005737">
    <property type="term" value="C:cytoplasm"/>
    <property type="evidence" value="ECO:0007669"/>
    <property type="project" value="UniProtKB-SubCell"/>
</dbReference>
<keyword evidence="9 14" id="KW-0819">tRNA processing</keyword>
<evidence type="ECO:0000256" key="7">
    <source>
        <dbReference type="ARBA" id="ARBA00022679"/>
    </source>
</evidence>
<dbReference type="GO" id="GO:0002935">
    <property type="term" value="F:tRNA (adenine(37)-C2)-methyltransferase activity"/>
    <property type="evidence" value="ECO:0007669"/>
    <property type="project" value="UniProtKB-UniRule"/>
</dbReference>
<dbReference type="AlphaFoldDB" id="A0A0C1CAZ6"/>
<gene>
    <name evidence="16" type="primary">rlmN2</name>
    <name evidence="14" type="synonym">rlmN</name>
    <name evidence="16" type="ORF">DB43_EW00150</name>
</gene>
<dbReference type="SFLD" id="SFLDF00275">
    <property type="entry name" value="adenosine_C2_methyltransferase"/>
    <property type="match status" value="1"/>
</dbReference>
<evidence type="ECO:0000256" key="10">
    <source>
        <dbReference type="ARBA" id="ARBA00022723"/>
    </source>
</evidence>
<evidence type="ECO:0000259" key="15">
    <source>
        <dbReference type="PROSITE" id="PS51918"/>
    </source>
</evidence>
<dbReference type="PROSITE" id="PS51918">
    <property type="entry name" value="RADICAL_SAM"/>
    <property type="match status" value="1"/>
</dbReference>
<keyword evidence="12 14" id="KW-0411">Iron-sulfur</keyword>
<dbReference type="InterPro" id="IPR007197">
    <property type="entry name" value="rSAM"/>
</dbReference>
<feature type="binding site" evidence="14">
    <location>
        <position position="293"/>
    </location>
    <ligand>
        <name>S-adenosyl-L-methionine</name>
        <dbReference type="ChEBI" id="CHEBI:59789"/>
    </ligand>
</feature>
<dbReference type="Gene3D" id="3.20.20.70">
    <property type="entry name" value="Aldolase class I"/>
    <property type="match status" value="1"/>
</dbReference>
<dbReference type="CDD" id="cd01335">
    <property type="entry name" value="Radical_SAM"/>
    <property type="match status" value="1"/>
</dbReference>
<dbReference type="Proteomes" id="UP000031307">
    <property type="component" value="Unassembled WGS sequence"/>
</dbReference>
<comment type="catalytic activity">
    <reaction evidence="14">
        <text>adenosine(2503) in 23S rRNA + 2 reduced [2Fe-2S]-[ferredoxin] + 2 S-adenosyl-L-methionine = 2-methyladenosine(2503) in 23S rRNA + 5'-deoxyadenosine + L-methionine + 2 oxidized [2Fe-2S]-[ferredoxin] + S-adenosyl-L-homocysteine</text>
        <dbReference type="Rhea" id="RHEA:42916"/>
        <dbReference type="Rhea" id="RHEA-COMP:10000"/>
        <dbReference type="Rhea" id="RHEA-COMP:10001"/>
        <dbReference type="Rhea" id="RHEA-COMP:10152"/>
        <dbReference type="Rhea" id="RHEA-COMP:10282"/>
        <dbReference type="ChEBI" id="CHEBI:17319"/>
        <dbReference type="ChEBI" id="CHEBI:33737"/>
        <dbReference type="ChEBI" id="CHEBI:33738"/>
        <dbReference type="ChEBI" id="CHEBI:57844"/>
        <dbReference type="ChEBI" id="CHEBI:57856"/>
        <dbReference type="ChEBI" id="CHEBI:59789"/>
        <dbReference type="ChEBI" id="CHEBI:74411"/>
        <dbReference type="ChEBI" id="CHEBI:74497"/>
        <dbReference type="EC" id="2.1.1.192"/>
    </reaction>
</comment>
<evidence type="ECO:0000256" key="5">
    <source>
        <dbReference type="ARBA" id="ARBA00022552"/>
    </source>
</evidence>
<organism evidence="16 17">
    <name type="scientific">Parachlamydia acanthamoebae</name>
    <dbReference type="NCBI Taxonomy" id="83552"/>
    <lineage>
        <taxon>Bacteria</taxon>
        <taxon>Pseudomonadati</taxon>
        <taxon>Chlamydiota</taxon>
        <taxon>Chlamydiia</taxon>
        <taxon>Parachlamydiales</taxon>
        <taxon>Parachlamydiaceae</taxon>
        <taxon>Parachlamydia</taxon>
    </lineage>
</organism>
<keyword evidence="4 14" id="KW-0963">Cytoplasm</keyword>
<protein>
    <recommendedName>
        <fullName evidence="14">Probable dual-specificity RNA methyltransferase RlmN</fullName>
        <ecNumber evidence="14">2.1.1.192</ecNumber>
    </recommendedName>
    <alternativeName>
        <fullName evidence="14">23S rRNA (adenine(2503)-C(2))-methyltransferase</fullName>
    </alternativeName>
    <alternativeName>
        <fullName evidence="14">23S rRNA m2A2503 methyltransferase</fullName>
    </alternativeName>
    <alternativeName>
        <fullName evidence="14">Ribosomal RNA large subunit methyltransferase N</fullName>
    </alternativeName>
    <alternativeName>
        <fullName evidence="14">tRNA (adenine(37)-C(2))-methyltransferase</fullName>
    </alternativeName>
    <alternativeName>
        <fullName evidence="14">tRNA m2A37 methyltransferase</fullName>
    </alternativeName>
</protein>
<dbReference type="OMA" id="MGEPAHN"/>
<evidence type="ECO:0000256" key="3">
    <source>
        <dbReference type="ARBA" id="ARBA00022485"/>
    </source>
</evidence>
<dbReference type="GO" id="GO:0030488">
    <property type="term" value="P:tRNA methylation"/>
    <property type="evidence" value="ECO:0007669"/>
    <property type="project" value="UniProtKB-UniRule"/>
</dbReference>
<dbReference type="GO" id="GO:0046872">
    <property type="term" value="F:metal ion binding"/>
    <property type="evidence" value="ECO:0007669"/>
    <property type="project" value="UniProtKB-KW"/>
</dbReference>
<evidence type="ECO:0000256" key="12">
    <source>
        <dbReference type="ARBA" id="ARBA00023014"/>
    </source>
</evidence>
<evidence type="ECO:0000256" key="2">
    <source>
        <dbReference type="ARBA" id="ARBA00007544"/>
    </source>
</evidence>
<dbReference type="SMART" id="SM00729">
    <property type="entry name" value="Elp3"/>
    <property type="match status" value="1"/>
</dbReference>
<proteinExistence type="inferred from homology"/>
<dbReference type="PANTHER" id="PTHR30544:SF5">
    <property type="entry name" value="RADICAL SAM CORE DOMAIN-CONTAINING PROTEIN"/>
    <property type="match status" value="1"/>
</dbReference>
<dbReference type="PIRSF" id="PIRSF006004">
    <property type="entry name" value="CHP00048"/>
    <property type="match status" value="1"/>
</dbReference>
<feature type="binding site" evidence="14">
    <location>
        <position position="118"/>
    </location>
    <ligand>
        <name>[4Fe-4S] cluster</name>
        <dbReference type="ChEBI" id="CHEBI:49883"/>
        <note>4Fe-4S-S-AdoMet</note>
    </ligand>
</feature>
<evidence type="ECO:0000313" key="17">
    <source>
        <dbReference type="Proteomes" id="UP000031307"/>
    </source>
</evidence>
<sequence length="350" mass="40077">MHQFFEMTEEELKTLLTSLDQKPFHAKQLIDWVYGKGIIDWNEMTNISTDLKKLLQSQISLSHLQLVHVKPSADLETYKFLWRLKDNKLVESVLICSGDRRTVCVSSQVGCPAKCAFCASGKQGFFRNLRPHEIVEQVFLINQWLKDKNERVSHVVYMGMGEPLKNYDPVIKSIRLLSNPELLNLSQRRITVSTVGIVEGIKRLSREELKVSLVLSLHAPNQHIRQKIIPYARKYPLDAIMEAMDEYAKLTKRDITFEYTLIAGINDHPDHAFELTHLLHGKSQFTVNLIPYNPVPGLRLKRPEKKAIKQFRAVLFGAKVVNTCRYTKGDDIAAACGQLALQELEKEKIA</sequence>
<dbReference type="EMBL" id="JSAM01000041">
    <property type="protein sequence ID" value="KIA78105.1"/>
    <property type="molecule type" value="Genomic_DNA"/>
</dbReference>
<feature type="binding site" evidence="14">
    <location>
        <position position="193"/>
    </location>
    <ligand>
        <name>S-adenosyl-L-methionine</name>
        <dbReference type="ChEBI" id="CHEBI:59789"/>
    </ligand>
</feature>
<comment type="similarity">
    <text evidence="2 14">Belongs to the radical SAM superfamily. RlmN family.</text>
</comment>
<comment type="miscellaneous">
    <text evidence="14">Reaction proceeds by a ping-pong mechanism involving intermediate methylation of a conserved cysteine residue.</text>
</comment>
<evidence type="ECO:0000256" key="13">
    <source>
        <dbReference type="ARBA" id="ARBA00023157"/>
    </source>
</evidence>
<feature type="binding site" evidence="14">
    <location>
        <position position="115"/>
    </location>
    <ligand>
        <name>[4Fe-4S] cluster</name>
        <dbReference type="ChEBI" id="CHEBI:49883"/>
        <note>4Fe-4S-S-AdoMet</note>
    </ligand>
</feature>
<dbReference type="SUPFAM" id="SSF102114">
    <property type="entry name" value="Radical SAM enzymes"/>
    <property type="match status" value="1"/>
</dbReference>
<comment type="function">
    <text evidence="14">Specifically methylates position 2 of adenine 2503 in 23S rRNA and position 2 of adenine 37 in tRNAs.</text>
</comment>
<dbReference type="InterPro" id="IPR027492">
    <property type="entry name" value="RNA_MTrfase_RlmN"/>
</dbReference>
<dbReference type="GO" id="GO:0019843">
    <property type="term" value="F:rRNA binding"/>
    <property type="evidence" value="ECO:0007669"/>
    <property type="project" value="UniProtKB-UniRule"/>
</dbReference>
<dbReference type="GO" id="GO:0051539">
    <property type="term" value="F:4 iron, 4 sulfur cluster binding"/>
    <property type="evidence" value="ECO:0007669"/>
    <property type="project" value="UniProtKB-UniRule"/>
</dbReference>
<evidence type="ECO:0000256" key="11">
    <source>
        <dbReference type="ARBA" id="ARBA00023004"/>
    </source>
</evidence>
<accession>A0A0C1CAZ6</accession>
<evidence type="ECO:0000256" key="4">
    <source>
        <dbReference type="ARBA" id="ARBA00022490"/>
    </source>
</evidence>
<dbReference type="InterPro" id="IPR048641">
    <property type="entry name" value="RlmN_N"/>
</dbReference>